<keyword evidence="3 5" id="KW-0269">Exonuclease</keyword>
<evidence type="ECO:0000259" key="4">
    <source>
        <dbReference type="SMART" id="SM00479"/>
    </source>
</evidence>
<dbReference type="InterPro" id="IPR013520">
    <property type="entry name" value="Ribonucl_H"/>
</dbReference>
<dbReference type="RefSeq" id="WP_272140343.1">
    <property type="nucleotide sequence ID" value="NZ_JAQLOI010000003.1"/>
</dbReference>
<comment type="caution">
    <text evidence="5">The sequence shown here is derived from an EMBL/GenBank/DDBJ whole genome shotgun (WGS) entry which is preliminary data.</text>
</comment>
<dbReference type="Pfam" id="PF00929">
    <property type="entry name" value="RNase_T"/>
    <property type="match status" value="1"/>
</dbReference>
<evidence type="ECO:0000313" key="5">
    <source>
        <dbReference type="EMBL" id="MDB1126060.1"/>
    </source>
</evidence>
<keyword evidence="2" id="KW-0378">Hydrolase</keyword>
<dbReference type="InterPro" id="IPR036397">
    <property type="entry name" value="RNaseH_sf"/>
</dbReference>
<dbReference type="InterPro" id="IPR012337">
    <property type="entry name" value="RNaseH-like_sf"/>
</dbReference>
<keyword evidence="1" id="KW-0540">Nuclease</keyword>
<organism evidence="5 6">
    <name type="scientific">Vibrio algarum</name>
    <dbReference type="NCBI Taxonomy" id="3020714"/>
    <lineage>
        <taxon>Bacteria</taxon>
        <taxon>Pseudomonadati</taxon>
        <taxon>Pseudomonadota</taxon>
        <taxon>Gammaproteobacteria</taxon>
        <taxon>Vibrionales</taxon>
        <taxon>Vibrionaceae</taxon>
        <taxon>Vibrio</taxon>
    </lineage>
</organism>
<evidence type="ECO:0000256" key="3">
    <source>
        <dbReference type="ARBA" id="ARBA00022839"/>
    </source>
</evidence>
<dbReference type="PANTHER" id="PTHR30231:SF4">
    <property type="entry name" value="PROTEIN NEN2"/>
    <property type="match status" value="1"/>
</dbReference>
<evidence type="ECO:0000256" key="2">
    <source>
        <dbReference type="ARBA" id="ARBA00022801"/>
    </source>
</evidence>
<accession>A0ABT4YXH8</accession>
<sequence>MALLNYFHPLKKLERERANTIKSRRLPTFIKNNLLKGYPDLDDEACRQEFICIDLETTGLDPEVDKILSIGWVTTRDQKIDMSSCVELMINDGADICAKTAVINHITPEMLEKGITLDEAMLAFFSQSVGKVIVAHGCIVEESFINHYLSNRYDLKPVPLLWLDTLGLEKYLGKLCDRSSDLDLRLSPTRHRYGLPEYNAHGALIDSIATAELLLAQLKRIYRDQKSCFGRLYRISQHN</sequence>
<dbReference type="PANTHER" id="PTHR30231">
    <property type="entry name" value="DNA POLYMERASE III SUBUNIT EPSILON"/>
    <property type="match status" value="1"/>
</dbReference>
<proteinExistence type="predicted"/>
<dbReference type="CDD" id="cd06127">
    <property type="entry name" value="DEDDh"/>
    <property type="match status" value="1"/>
</dbReference>
<dbReference type="SMART" id="SM00479">
    <property type="entry name" value="EXOIII"/>
    <property type="match status" value="1"/>
</dbReference>
<name>A0ABT4YXH8_9VIBR</name>
<dbReference type="Proteomes" id="UP001210678">
    <property type="component" value="Unassembled WGS sequence"/>
</dbReference>
<reference evidence="5 6" key="1">
    <citation type="submission" date="2023-01" db="EMBL/GenBank/DDBJ databases">
        <title>Vibrio sp. KJ40-1 sp.nov, isolated from marine algae.</title>
        <authorList>
            <person name="Butt M."/>
            <person name="Kim J.M.J."/>
            <person name="Jeon C.O.C."/>
        </authorList>
    </citation>
    <scope>NUCLEOTIDE SEQUENCE [LARGE SCALE GENOMIC DNA]</scope>
    <source>
        <strain evidence="5 6">KJ40-1</strain>
    </source>
</reference>
<feature type="domain" description="Exonuclease" evidence="4">
    <location>
        <begin position="49"/>
        <end position="223"/>
    </location>
</feature>
<dbReference type="EMBL" id="JAQLOI010000003">
    <property type="protein sequence ID" value="MDB1126060.1"/>
    <property type="molecule type" value="Genomic_DNA"/>
</dbReference>
<dbReference type="GO" id="GO:0004527">
    <property type="term" value="F:exonuclease activity"/>
    <property type="evidence" value="ECO:0007669"/>
    <property type="project" value="UniProtKB-KW"/>
</dbReference>
<dbReference type="SUPFAM" id="SSF53098">
    <property type="entry name" value="Ribonuclease H-like"/>
    <property type="match status" value="1"/>
</dbReference>
<evidence type="ECO:0000313" key="6">
    <source>
        <dbReference type="Proteomes" id="UP001210678"/>
    </source>
</evidence>
<evidence type="ECO:0000256" key="1">
    <source>
        <dbReference type="ARBA" id="ARBA00022722"/>
    </source>
</evidence>
<keyword evidence="6" id="KW-1185">Reference proteome</keyword>
<gene>
    <name evidence="5" type="ORF">PGX00_21285</name>
</gene>
<protein>
    <submittedName>
        <fullName evidence="5">3'-5' exonuclease</fullName>
    </submittedName>
</protein>
<dbReference type="Gene3D" id="3.30.420.10">
    <property type="entry name" value="Ribonuclease H-like superfamily/Ribonuclease H"/>
    <property type="match status" value="1"/>
</dbReference>